<feature type="domain" description="Cyclic nucleotide-binding" evidence="1">
    <location>
        <begin position="12"/>
        <end position="121"/>
    </location>
</feature>
<organism evidence="2 3">
    <name type="scientific">Parasulfuritortus cantonensis</name>
    <dbReference type="NCBI Taxonomy" id="2528202"/>
    <lineage>
        <taxon>Bacteria</taxon>
        <taxon>Pseudomonadati</taxon>
        <taxon>Pseudomonadota</taxon>
        <taxon>Betaproteobacteria</taxon>
        <taxon>Nitrosomonadales</taxon>
        <taxon>Thiobacillaceae</taxon>
        <taxon>Parasulfuritortus</taxon>
    </lineage>
</organism>
<dbReference type="PROSITE" id="PS50042">
    <property type="entry name" value="CNMP_BINDING_3"/>
    <property type="match status" value="1"/>
</dbReference>
<reference evidence="2 3" key="1">
    <citation type="submission" date="2019-03" db="EMBL/GenBank/DDBJ databases">
        <title>Genome sequence of Thiobacillaceae bacterium LSR1, a sulfur-oxidizing bacterium isolated from freshwater sediment.</title>
        <authorList>
            <person name="Li S."/>
        </authorList>
    </citation>
    <scope>NUCLEOTIDE SEQUENCE [LARGE SCALE GENOMIC DNA]</scope>
    <source>
        <strain evidence="2 3">LSR1</strain>
    </source>
</reference>
<keyword evidence="3" id="KW-1185">Reference proteome</keyword>
<evidence type="ECO:0000313" key="3">
    <source>
        <dbReference type="Proteomes" id="UP000295443"/>
    </source>
</evidence>
<dbReference type="AlphaFoldDB" id="A0A4R1B5Y5"/>
<dbReference type="Gene3D" id="2.60.120.10">
    <property type="entry name" value="Jelly Rolls"/>
    <property type="match status" value="1"/>
</dbReference>
<dbReference type="EMBL" id="SJZB01000046">
    <property type="protein sequence ID" value="TCJ11957.1"/>
    <property type="molecule type" value="Genomic_DNA"/>
</dbReference>
<evidence type="ECO:0000259" key="1">
    <source>
        <dbReference type="PROSITE" id="PS50042"/>
    </source>
</evidence>
<sequence>MLLKRYLSTLPGFAFMTAEDVDHIASAMTVEEYPDAHVFLYQDKPARAFHLLLEGAVKVGYYGRENRYYAIRVLKPGEFFGGLSLVDSKPVMANYSADGMVKVASMPLSAFLLLYQPNSAIGCHFQHVIATQLAWDLKARHVALRDLLGKMYPAG</sequence>
<name>A0A4R1B5Y5_9PROT</name>
<dbReference type="CDD" id="cd00038">
    <property type="entry name" value="CAP_ED"/>
    <property type="match status" value="1"/>
</dbReference>
<dbReference type="InterPro" id="IPR018490">
    <property type="entry name" value="cNMP-bd_dom_sf"/>
</dbReference>
<accession>A0A4R1B5Y5</accession>
<evidence type="ECO:0000313" key="2">
    <source>
        <dbReference type="EMBL" id="TCJ11957.1"/>
    </source>
</evidence>
<dbReference type="InterPro" id="IPR000595">
    <property type="entry name" value="cNMP-bd_dom"/>
</dbReference>
<dbReference type="OrthoDB" id="8565101at2"/>
<protein>
    <submittedName>
        <fullName evidence="2">Cyclic nucleotide-binding domain-containing protein</fullName>
    </submittedName>
</protein>
<dbReference type="SUPFAM" id="SSF51206">
    <property type="entry name" value="cAMP-binding domain-like"/>
    <property type="match status" value="1"/>
</dbReference>
<comment type="caution">
    <text evidence="2">The sequence shown here is derived from an EMBL/GenBank/DDBJ whole genome shotgun (WGS) entry which is preliminary data.</text>
</comment>
<gene>
    <name evidence="2" type="ORF">EZJ19_13405</name>
</gene>
<dbReference type="InterPro" id="IPR014710">
    <property type="entry name" value="RmlC-like_jellyroll"/>
</dbReference>
<proteinExistence type="predicted"/>
<dbReference type="Proteomes" id="UP000295443">
    <property type="component" value="Unassembled WGS sequence"/>
</dbReference>
<dbReference type="Pfam" id="PF00027">
    <property type="entry name" value="cNMP_binding"/>
    <property type="match status" value="1"/>
</dbReference>
<dbReference type="RefSeq" id="WP_131448404.1">
    <property type="nucleotide sequence ID" value="NZ_SJZB01000046.1"/>
</dbReference>